<evidence type="ECO:0008006" key="4">
    <source>
        <dbReference type="Google" id="ProtNLM"/>
    </source>
</evidence>
<proteinExistence type="predicted"/>
<evidence type="ECO:0000256" key="1">
    <source>
        <dbReference type="SAM" id="MobiDB-lite"/>
    </source>
</evidence>
<feature type="compositionally biased region" description="Acidic residues" evidence="1">
    <location>
        <begin position="295"/>
        <end position="332"/>
    </location>
</feature>
<accession>A0A9W9CTT3</accession>
<feature type="region of interest" description="Disordered" evidence="1">
    <location>
        <begin position="86"/>
        <end position="117"/>
    </location>
</feature>
<feature type="region of interest" description="Disordered" evidence="1">
    <location>
        <begin position="1"/>
        <end position="25"/>
    </location>
</feature>
<evidence type="ECO:0000313" key="3">
    <source>
        <dbReference type="Proteomes" id="UP001140453"/>
    </source>
</evidence>
<feature type="compositionally biased region" description="Low complexity" evidence="1">
    <location>
        <begin position="515"/>
        <end position="526"/>
    </location>
</feature>
<dbReference type="EMBL" id="JAPEVB010000006">
    <property type="protein sequence ID" value="KAJ4386683.1"/>
    <property type="molecule type" value="Genomic_DNA"/>
</dbReference>
<protein>
    <recommendedName>
        <fullName evidence="4">Apopolysialoglycoprotein</fullName>
    </recommendedName>
</protein>
<feature type="compositionally biased region" description="Acidic residues" evidence="1">
    <location>
        <begin position="498"/>
        <end position="514"/>
    </location>
</feature>
<feature type="compositionally biased region" description="Low complexity" evidence="1">
    <location>
        <begin position="333"/>
        <end position="352"/>
    </location>
</feature>
<organism evidence="2 3">
    <name type="scientific">Gnomoniopsis smithogilvyi</name>
    <dbReference type="NCBI Taxonomy" id="1191159"/>
    <lineage>
        <taxon>Eukaryota</taxon>
        <taxon>Fungi</taxon>
        <taxon>Dikarya</taxon>
        <taxon>Ascomycota</taxon>
        <taxon>Pezizomycotina</taxon>
        <taxon>Sordariomycetes</taxon>
        <taxon>Sordariomycetidae</taxon>
        <taxon>Diaporthales</taxon>
        <taxon>Gnomoniaceae</taxon>
        <taxon>Gnomoniopsis</taxon>
    </lineage>
</organism>
<feature type="compositionally biased region" description="Polar residues" evidence="1">
    <location>
        <begin position="448"/>
        <end position="472"/>
    </location>
</feature>
<feature type="compositionally biased region" description="Low complexity" evidence="1">
    <location>
        <begin position="473"/>
        <end position="497"/>
    </location>
</feature>
<evidence type="ECO:0000313" key="2">
    <source>
        <dbReference type="EMBL" id="KAJ4386683.1"/>
    </source>
</evidence>
<dbReference type="OrthoDB" id="275715at2759"/>
<feature type="compositionally biased region" description="Polar residues" evidence="1">
    <location>
        <begin position="416"/>
        <end position="426"/>
    </location>
</feature>
<feature type="region of interest" description="Disordered" evidence="1">
    <location>
        <begin position="44"/>
        <end position="71"/>
    </location>
</feature>
<gene>
    <name evidence="2" type="ORF">N0V93_009581</name>
</gene>
<comment type="caution">
    <text evidence="2">The sequence shown here is derived from an EMBL/GenBank/DDBJ whole genome shotgun (WGS) entry which is preliminary data.</text>
</comment>
<feature type="region of interest" description="Disordered" evidence="1">
    <location>
        <begin position="198"/>
        <end position="741"/>
    </location>
</feature>
<reference evidence="2" key="1">
    <citation type="submission" date="2022-10" db="EMBL/GenBank/DDBJ databases">
        <title>Tapping the CABI collections for fungal endophytes: first genome assemblies for Collariella, Neodidymelliopsis, Ascochyta clinopodiicola, Didymella pomorum, Didymosphaeria variabile, Neocosmospora piperis and Neocucurbitaria cava.</title>
        <authorList>
            <person name="Hill R."/>
        </authorList>
    </citation>
    <scope>NUCLEOTIDE SEQUENCE</scope>
    <source>
        <strain evidence="2">IMI 355082</strain>
    </source>
</reference>
<feature type="compositionally biased region" description="Basic and acidic residues" evidence="1">
    <location>
        <begin position="47"/>
        <end position="68"/>
    </location>
</feature>
<feature type="compositionally biased region" description="Low complexity" evidence="1">
    <location>
        <begin position="650"/>
        <end position="672"/>
    </location>
</feature>
<dbReference type="Proteomes" id="UP001140453">
    <property type="component" value="Unassembled WGS sequence"/>
</dbReference>
<feature type="compositionally biased region" description="Basic and acidic residues" evidence="1">
    <location>
        <begin position="104"/>
        <end position="117"/>
    </location>
</feature>
<feature type="compositionally biased region" description="Polar residues" evidence="1">
    <location>
        <begin position="198"/>
        <end position="209"/>
    </location>
</feature>
<feature type="compositionally biased region" description="Acidic residues" evidence="1">
    <location>
        <begin position="530"/>
        <end position="548"/>
    </location>
</feature>
<name>A0A9W9CTT3_9PEZI</name>
<feature type="compositionally biased region" description="Polar residues" evidence="1">
    <location>
        <begin position="713"/>
        <end position="725"/>
    </location>
</feature>
<sequence length="741" mass="77097">MAPGYRTNAQTRRGARAGYPEHDDFEGLPVRQWRKQWVNIVPPPEIEENKKKDRWAEELPHGMPKDSDLLPPHSLALLRAARSGCLRKRPAPADDEDGDADALPGDKSEKKASAMDEGFRVRMWKQVPRSEEGSTISYLAKRHKDTVTLPSKALATQTAGPTITKATVRRIDAAGNPYTQEVNVTDGQQVDGEIISTSVVPAPEQTGQATPAVATPARRKPPIPQKKKGRGRGRGARGRGRVLPLQASSRPDPQDGSAVDGTSEVKNEIIGPDGVKIETEDGKPVQDVDMRDSSAVDDDGDEGEGDDGDDDEGDESGTPVENEDQEMEDAPDLADAALPSAAAADSSGAPSNLAPPTPNPLNTDTSRIEGSPLKNVLMRSPTDALPQVPPIAAQPNTDLGSSGAPDESTLDLQPIPVTSQLQQNSAPKVVDEVPAEDVKSTEAATPVKSIQDTADPDTTMSDMTAPGNTASGTAAPDTAAPETALPENAPETAAPETAELETMEPEALEPEVEPETTLPETTVPKTTEAEPAEAEPAEAEPAEPEPVEPEAGGAGAAIEEATEPESAEPAPEETTGVVAITSAQDSEEPAVPLSGPPGVSPTAVEQPPPAQDALPAEPSTADIPIPTSEDPKTGEAPDSDKVMVEPEAPPAELAPTEAPIPATTTTGPVPVESAPIAQTMTEDGTDDGSDLLGPLGASLSRQAEEDVPLPTSAPANSEPEQSNETAKVEGEPVLEGKAGNE</sequence>
<feature type="compositionally biased region" description="Basic and acidic residues" evidence="1">
    <location>
        <begin position="629"/>
        <end position="644"/>
    </location>
</feature>
<feature type="compositionally biased region" description="Basic residues" evidence="1">
    <location>
        <begin position="217"/>
        <end position="240"/>
    </location>
</feature>
<feature type="compositionally biased region" description="Basic and acidic residues" evidence="1">
    <location>
        <begin position="275"/>
        <end position="294"/>
    </location>
</feature>
<dbReference type="AlphaFoldDB" id="A0A9W9CTT3"/>
<keyword evidence="3" id="KW-1185">Reference proteome</keyword>